<organism evidence="1 2">
    <name type="scientific">Bacillus phage SP-15</name>
    <dbReference type="NCBI Taxonomy" id="1792032"/>
    <lineage>
        <taxon>Viruses</taxon>
        <taxon>Duplodnaviria</taxon>
        <taxon>Heunggongvirae</taxon>
        <taxon>Uroviricota</taxon>
        <taxon>Caudoviricetes</taxon>
        <taxon>Thornevirus</taxon>
        <taxon>Thornevirus SP15</taxon>
    </lineage>
</organism>
<dbReference type="Proteomes" id="UP000203261">
    <property type="component" value="Segment"/>
</dbReference>
<evidence type="ECO:0000313" key="2">
    <source>
        <dbReference type="Proteomes" id="UP000203261"/>
    </source>
</evidence>
<reference evidence="1 2" key="1">
    <citation type="submission" date="2015-08" db="EMBL/GenBank/DDBJ databases">
        <authorList>
            <person name="Babu N.S."/>
            <person name="Beckwith C.J."/>
            <person name="Beseler K.G."/>
            <person name="Brison A."/>
            <person name="Carone J.V."/>
            <person name="Caskin T.P."/>
            <person name="Diamond M."/>
            <person name="Durham M.E."/>
            <person name="Foxe J.M."/>
            <person name="Go M."/>
            <person name="Henderson B.A."/>
            <person name="Jones I.B."/>
            <person name="McGettigan J.A."/>
            <person name="Micheletti S.J."/>
            <person name="Nasrallah M.E."/>
            <person name="Ortiz D."/>
            <person name="Piller C.R."/>
            <person name="Privatt S.R."/>
            <person name="Schneider S.L."/>
            <person name="Sharp S."/>
            <person name="Smith T.C."/>
            <person name="Stanton J.D."/>
            <person name="Ullery H.E."/>
            <person name="Wilson R.J."/>
            <person name="Serrano M.G."/>
            <person name="Buck G."/>
            <person name="Lee V."/>
            <person name="Wang Y."/>
            <person name="Carvalho R."/>
            <person name="Voegtly L."/>
            <person name="Shi R."/>
            <person name="Duckworth R."/>
            <person name="Johnson A."/>
            <person name="Loviza R."/>
            <person name="Walstead R."/>
            <person name="Shah Z."/>
            <person name="Kiflezghi M."/>
            <person name="Wade K."/>
            <person name="Ball S.L."/>
            <person name="Bradley K.W."/>
            <person name="Asai D.J."/>
            <person name="Bowman C.A."/>
            <person name="Russell D.A."/>
            <person name="Pope W.H."/>
            <person name="Jacobs-Sera D."/>
            <person name="Hendrix R.W."/>
            <person name="Hatfull G.F."/>
        </authorList>
    </citation>
    <scope>NUCLEOTIDE SEQUENCE [LARGE SCALE GENOMIC DNA]</scope>
</reference>
<dbReference type="KEGG" id="vg:29125429"/>
<accession>A0A127AZ47</accession>
<dbReference type="GeneID" id="29125429"/>
<sequence length="78" mass="9070">MEYSPGFSEDQLVKLATAIIKSDYKSFREIAGSDVYSTQDLDKIIEKSIDLMDDHGLRVRFSIVEQWVKNLNSWGYDY</sequence>
<protein>
    <submittedName>
        <fullName evidence="1">Uncharacterized protein</fullName>
    </submittedName>
</protein>
<gene>
    <name evidence="1" type="ORF">SP15_254</name>
</gene>
<keyword evidence="2" id="KW-1185">Reference proteome</keyword>
<evidence type="ECO:0000313" key="1">
    <source>
        <dbReference type="EMBL" id="AMM45061.1"/>
    </source>
</evidence>
<dbReference type="RefSeq" id="YP_009302650.1">
    <property type="nucleotide sequence ID" value="NC_031245.1"/>
</dbReference>
<dbReference type="EMBL" id="KT624200">
    <property type="protein sequence ID" value="AMM45061.1"/>
    <property type="molecule type" value="Genomic_DNA"/>
</dbReference>
<proteinExistence type="predicted"/>
<name>A0A127AZ47_9CAUD</name>